<dbReference type="Gene3D" id="1.10.246.130">
    <property type="match status" value="1"/>
</dbReference>
<dbReference type="Gene3D" id="3.60.20.40">
    <property type="match status" value="1"/>
</dbReference>
<comment type="catalytic activity">
    <reaction evidence="2 11">
        <text>glutathione + H2O = L-cysteinylglycine + L-glutamate</text>
        <dbReference type="Rhea" id="RHEA:28807"/>
        <dbReference type="ChEBI" id="CHEBI:15377"/>
        <dbReference type="ChEBI" id="CHEBI:29985"/>
        <dbReference type="ChEBI" id="CHEBI:57925"/>
        <dbReference type="ChEBI" id="CHEBI:61694"/>
        <dbReference type="EC" id="3.4.19.13"/>
    </reaction>
</comment>
<dbReference type="NCBIfam" id="TIGR00066">
    <property type="entry name" value="g_glut_trans"/>
    <property type="match status" value="1"/>
</dbReference>
<evidence type="ECO:0000256" key="7">
    <source>
        <dbReference type="ARBA" id="ARBA00023315"/>
    </source>
</evidence>
<evidence type="ECO:0000313" key="14">
    <source>
        <dbReference type="Proteomes" id="UP000267342"/>
    </source>
</evidence>
<feature type="signal peptide" evidence="12">
    <location>
        <begin position="1"/>
        <end position="26"/>
    </location>
</feature>
<reference evidence="13 14" key="1">
    <citation type="submission" date="2018-09" db="EMBL/GenBank/DDBJ databases">
        <title>Zymobacter palmae IAM14233 (=T109) whole genome analysis.</title>
        <authorList>
            <person name="Yanase H."/>
        </authorList>
    </citation>
    <scope>NUCLEOTIDE SEQUENCE [LARGE SCALE GENOMIC DNA]</scope>
    <source>
        <strain evidence="13 14">IAM14233</strain>
    </source>
</reference>
<evidence type="ECO:0000256" key="2">
    <source>
        <dbReference type="ARBA" id="ARBA00001089"/>
    </source>
</evidence>
<dbReference type="EMBL" id="AP018933">
    <property type="protein sequence ID" value="BBG29763.1"/>
    <property type="molecule type" value="Genomic_DNA"/>
</dbReference>
<organism evidence="13 14">
    <name type="scientific">Zymobacter palmae</name>
    <dbReference type="NCBI Taxonomy" id="33074"/>
    <lineage>
        <taxon>Bacteria</taxon>
        <taxon>Pseudomonadati</taxon>
        <taxon>Pseudomonadota</taxon>
        <taxon>Gammaproteobacteria</taxon>
        <taxon>Oceanospirillales</taxon>
        <taxon>Halomonadaceae</taxon>
        <taxon>Zymobacter group</taxon>
        <taxon>Zymobacter</taxon>
    </lineage>
</organism>
<dbReference type="EC" id="3.4.19.13" evidence="11"/>
<keyword evidence="11" id="KW-0317">Glutathione biosynthesis</keyword>
<comment type="PTM">
    <text evidence="11">Cleaved by autocatalysis into a large and a small subunit.</text>
</comment>
<keyword evidence="7 11" id="KW-0012">Acyltransferase</keyword>
<dbReference type="KEGG" id="zpl:ZBT109_0996"/>
<dbReference type="GO" id="GO:0036374">
    <property type="term" value="F:glutathione hydrolase activity"/>
    <property type="evidence" value="ECO:0007669"/>
    <property type="project" value="UniProtKB-UniRule"/>
</dbReference>
<feature type="binding site" evidence="10">
    <location>
        <position position="419"/>
    </location>
    <ligand>
        <name>L-glutamate</name>
        <dbReference type="ChEBI" id="CHEBI:29985"/>
    </ligand>
</feature>
<evidence type="ECO:0000256" key="6">
    <source>
        <dbReference type="ARBA" id="ARBA00023145"/>
    </source>
</evidence>
<dbReference type="AlphaFoldDB" id="A0A348HDR1"/>
<evidence type="ECO:0000256" key="4">
    <source>
        <dbReference type="ARBA" id="ARBA00022679"/>
    </source>
</evidence>
<dbReference type="InterPro" id="IPR029055">
    <property type="entry name" value="Ntn_hydrolases_N"/>
</dbReference>
<dbReference type="InterPro" id="IPR043137">
    <property type="entry name" value="GGT_ssub_C"/>
</dbReference>
<keyword evidence="6 11" id="KW-0865">Zymogen</keyword>
<keyword evidence="14" id="KW-1185">Reference proteome</keyword>
<dbReference type="GO" id="GO:0006751">
    <property type="term" value="P:glutathione catabolic process"/>
    <property type="evidence" value="ECO:0007669"/>
    <property type="project" value="UniProtKB-UniRule"/>
</dbReference>
<dbReference type="InterPro" id="IPR000101">
    <property type="entry name" value="GGT_peptidase"/>
</dbReference>
<protein>
    <recommendedName>
        <fullName evidence="11">Glutathione hydrolase proenzyme</fullName>
        <ecNumber evidence="11">2.3.2.2</ecNumber>
        <ecNumber evidence="11">3.4.19.13</ecNumber>
    </recommendedName>
    <component>
        <recommendedName>
            <fullName evidence="11">Glutathione hydrolase large chain</fullName>
        </recommendedName>
    </component>
    <component>
        <recommendedName>
            <fullName evidence="11">Glutathione hydrolase small chain</fullName>
        </recommendedName>
    </component>
</protein>
<dbReference type="InterPro" id="IPR055262">
    <property type="entry name" value="GGT_CS"/>
</dbReference>
<dbReference type="InterPro" id="IPR043138">
    <property type="entry name" value="GGT_lsub"/>
</dbReference>
<dbReference type="GO" id="GO:0103068">
    <property type="term" value="F:leukotriene C4 gamma-glutamyl transferase activity"/>
    <property type="evidence" value="ECO:0007669"/>
    <property type="project" value="UniProtKB-EC"/>
</dbReference>
<dbReference type="UniPathway" id="UPA00204"/>
<dbReference type="EC" id="2.3.2.2" evidence="11"/>
<proteinExistence type="inferred from homology"/>
<dbReference type="InterPro" id="IPR051792">
    <property type="entry name" value="GGT_bact"/>
</dbReference>
<dbReference type="RefSeq" id="WP_051524184.1">
    <property type="nucleotide sequence ID" value="NZ_AP018933.1"/>
</dbReference>
<dbReference type="PROSITE" id="PS00462">
    <property type="entry name" value="G_GLU_TRANSPEPTIDASE"/>
    <property type="match status" value="1"/>
</dbReference>
<gene>
    <name evidence="13" type="ORF">ZBT109_0996</name>
</gene>
<dbReference type="Pfam" id="PF01019">
    <property type="entry name" value="G_glu_transpept"/>
    <property type="match status" value="1"/>
</dbReference>
<keyword evidence="4 11" id="KW-0808">Transferase</keyword>
<comment type="catalytic activity">
    <reaction evidence="1 11">
        <text>an S-substituted glutathione + H2O = an S-substituted L-cysteinylglycine + L-glutamate</text>
        <dbReference type="Rhea" id="RHEA:59468"/>
        <dbReference type="ChEBI" id="CHEBI:15377"/>
        <dbReference type="ChEBI" id="CHEBI:29985"/>
        <dbReference type="ChEBI" id="CHEBI:90779"/>
        <dbReference type="ChEBI" id="CHEBI:143103"/>
        <dbReference type="EC" id="3.4.19.13"/>
    </reaction>
</comment>
<keyword evidence="12" id="KW-0732">Signal</keyword>
<evidence type="ECO:0000256" key="5">
    <source>
        <dbReference type="ARBA" id="ARBA00022801"/>
    </source>
</evidence>
<dbReference type="SUPFAM" id="SSF56235">
    <property type="entry name" value="N-terminal nucleophile aminohydrolases (Ntn hydrolases)"/>
    <property type="match status" value="1"/>
</dbReference>
<sequence length="589" mass="63118">MKLAHTLAFSSFLLGTLPAVSPSVMAATLPAVEARHAMVVSAQALAAQVGADILKQGGNAIDAAVAVGYAEAVVNPCCGNIGGGGFMTLHLADGRDLFVDFRETAPAAASANMYLTPEGNVRKGESMYGYRAVGVPGTVKGLTLVHRQFGRLTRQQVMAPAIKLAREGFVLTRADTDIMDAKVDLFRKDTETARIFLRPDGSAWQPGDRFVQRDLAHTLQAISAKGDEAFYQGRIPAAIAAASRQHGGLLTESDFARYEAKMRTPLSCDYRGYKVISAPPPSSGGVTLCETLNIMEGYDLTKSGFNSAATLHVMTEALRRAYADRNTYLGDPDFIDNPVSHLLDKHYAATLRASITDRATPSADIRPPADLPERPETTHYSVMDEAGNAVSTTFTINGRFGSGIIAPGTGFLLNDEMDDFTVKVGEQNSYGLVQGDRNAIAPNKRPLSSMAPTIVTYKGQVYMVIGTPGGSRIITTVLQTISNVIDHHMSLQEAVDAPRIHHQWWPDRIFYETRGLSADTQAALKAQGYTLQEQTPWSGVAAIMKGLPDISEQSVESSGNDGVLSGKVRAGYVYGSNDARRPAGAAKGF</sequence>
<feature type="binding site" evidence="10">
    <location>
        <position position="102"/>
    </location>
    <ligand>
        <name>L-glutamate</name>
        <dbReference type="ChEBI" id="CHEBI:29985"/>
    </ligand>
</feature>
<keyword evidence="5 11" id="KW-0378">Hydrolase</keyword>
<dbReference type="Proteomes" id="UP000267342">
    <property type="component" value="Chromosome"/>
</dbReference>
<evidence type="ECO:0000256" key="11">
    <source>
        <dbReference type="RuleBase" id="RU368036"/>
    </source>
</evidence>
<feature type="chain" id="PRO_5016633161" description="Glutathione hydrolase proenzyme" evidence="12">
    <location>
        <begin position="27"/>
        <end position="589"/>
    </location>
</feature>
<dbReference type="OrthoDB" id="5297205at2"/>
<evidence type="ECO:0000256" key="8">
    <source>
        <dbReference type="ARBA" id="ARBA00047417"/>
    </source>
</evidence>
<evidence type="ECO:0000256" key="10">
    <source>
        <dbReference type="PIRSR" id="PIRSR600101-2"/>
    </source>
</evidence>
<name>A0A348HDR1_9GAMM</name>
<comment type="catalytic activity">
    <reaction evidence="8 11">
        <text>an N-terminal (5-L-glutamyl)-[peptide] + an alpha-amino acid = 5-L-glutamyl amino acid + an N-terminal L-alpha-aminoacyl-[peptide]</text>
        <dbReference type="Rhea" id="RHEA:23904"/>
        <dbReference type="Rhea" id="RHEA-COMP:9780"/>
        <dbReference type="Rhea" id="RHEA-COMP:9795"/>
        <dbReference type="ChEBI" id="CHEBI:77644"/>
        <dbReference type="ChEBI" id="CHEBI:78597"/>
        <dbReference type="ChEBI" id="CHEBI:78599"/>
        <dbReference type="ChEBI" id="CHEBI:78608"/>
        <dbReference type="EC" id="2.3.2.2"/>
    </reaction>
</comment>
<evidence type="ECO:0000256" key="12">
    <source>
        <dbReference type="SAM" id="SignalP"/>
    </source>
</evidence>
<accession>A0A348HDR1</accession>
<comment type="pathway">
    <text evidence="11">Sulfur metabolism; glutathione metabolism.</text>
</comment>
<comment type="similarity">
    <text evidence="3 11">Belongs to the gamma-glutamyltransferase family.</text>
</comment>
<dbReference type="GO" id="GO:0006750">
    <property type="term" value="P:glutathione biosynthetic process"/>
    <property type="evidence" value="ECO:0007669"/>
    <property type="project" value="UniProtKB-KW"/>
</dbReference>
<dbReference type="PRINTS" id="PR01210">
    <property type="entry name" value="GGTRANSPTASE"/>
</dbReference>
<feature type="active site" description="Nucleophile" evidence="9">
    <location>
        <position position="377"/>
    </location>
</feature>
<evidence type="ECO:0000256" key="9">
    <source>
        <dbReference type="PIRSR" id="PIRSR600101-1"/>
    </source>
</evidence>
<dbReference type="PANTHER" id="PTHR43199">
    <property type="entry name" value="GLUTATHIONE HYDROLASE"/>
    <property type="match status" value="1"/>
</dbReference>
<evidence type="ECO:0000313" key="13">
    <source>
        <dbReference type="EMBL" id="BBG29763.1"/>
    </source>
</evidence>
<evidence type="ECO:0000256" key="1">
    <source>
        <dbReference type="ARBA" id="ARBA00001049"/>
    </source>
</evidence>
<feature type="binding site" evidence="10">
    <location>
        <position position="470"/>
    </location>
    <ligand>
        <name>L-glutamate</name>
        <dbReference type="ChEBI" id="CHEBI:29985"/>
    </ligand>
</feature>
<comment type="subunit">
    <text evidence="11">This enzyme consists of two polypeptide chains, which are synthesized in precursor form from a single polypeptide.</text>
</comment>
<feature type="binding site" evidence="10">
    <location>
        <begin position="395"/>
        <end position="397"/>
    </location>
    <ligand>
        <name>L-glutamate</name>
        <dbReference type="ChEBI" id="CHEBI:29985"/>
    </ligand>
</feature>
<dbReference type="PANTHER" id="PTHR43199:SF1">
    <property type="entry name" value="GLUTATHIONE HYDROLASE PROENZYME"/>
    <property type="match status" value="1"/>
</dbReference>
<feature type="binding site" evidence="10">
    <location>
        <begin position="448"/>
        <end position="449"/>
    </location>
    <ligand>
        <name>L-glutamate</name>
        <dbReference type="ChEBI" id="CHEBI:29985"/>
    </ligand>
</feature>
<evidence type="ECO:0000256" key="3">
    <source>
        <dbReference type="ARBA" id="ARBA00009381"/>
    </source>
</evidence>
<dbReference type="STRING" id="1123510.GCA_000620025_01028"/>